<evidence type="ECO:0000259" key="2">
    <source>
        <dbReference type="Pfam" id="PF12766"/>
    </source>
</evidence>
<dbReference type="EMBL" id="AGNL01001340">
    <property type="protein sequence ID" value="EJK77074.1"/>
    <property type="molecule type" value="Genomic_DNA"/>
</dbReference>
<dbReference type="eggNOG" id="KOG4558">
    <property type="taxonomic scope" value="Eukaryota"/>
</dbReference>
<name>K0TJ08_THAOC</name>
<dbReference type="PANTHER" id="PTHR28243">
    <property type="entry name" value="AGL049CP"/>
    <property type="match status" value="1"/>
</dbReference>
<gene>
    <name evidence="3" type="ORF">THAOC_01110</name>
</gene>
<dbReference type="PANTHER" id="PTHR28243:SF1">
    <property type="entry name" value="PYRIDOXAMINE 5'-PHOSPHATE OXIDASE ALR4036 FAMILY FMN-BINDING DOMAIN-CONTAINING PROTEIN"/>
    <property type="match status" value="1"/>
</dbReference>
<dbReference type="OrthoDB" id="434253at2759"/>
<dbReference type="SUPFAM" id="SSF50475">
    <property type="entry name" value="FMN-binding split barrel"/>
    <property type="match status" value="1"/>
</dbReference>
<evidence type="ECO:0000313" key="4">
    <source>
        <dbReference type="Proteomes" id="UP000266841"/>
    </source>
</evidence>
<accession>K0TJ08</accession>
<comment type="caution">
    <text evidence="3">The sequence shown here is derived from an EMBL/GenBank/DDBJ whole genome shotgun (WGS) entry which is preliminary data.</text>
</comment>
<feature type="domain" description="Pyridoxamine 5'-phosphate oxidase Alr4036 family FMN-binding" evidence="2">
    <location>
        <begin position="83"/>
        <end position="214"/>
    </location>
</feature>
<dbReference type="Proteomes" id="UP000266841">
    <property type="component" value="Unassembled WGS sequence"/>
</dbReference>
<evidence type="ECO:0000256" key="1">
    <source>
        <dbReference type="SAM" id="MobiDB-lite"/>
    </source>
</evidence>
<evidence type="ECO:0000313" key="3">
    <source>
        <dbReference type="EMBL" id="EJK77074.1"/>
    </source>
</evidence>
<dbReference type="Gene3D" id="2.30.110.10">
    <property type="entry name" value="Electron Transport, Fmn-binding Protein, Chain A"/>
    <property type="match status" value="1"/>
</dbReference>
<reference evidence="3 4" key="1">
    <citation type="journal article" date="2012" name="Genome Biol.">
        <title>Genome and low-iron response of an oceanic diatom adapted to chronic iron limitation.</title>
        <authorList>
            <person name="Lommer M."/>
            <person name="Specht M."/>
            <person name="Roy A.S."/>
            <person name="Kraemer L."/>
            <person name="Andreson R."/>
            <person name="Gutowska M.A."/>
            <person name="Wolf J."/>
            <person name="Bergner S.V."/>
            <person name="Schilhabel M.B."/>
            <person name="Klostermeier U.C."/>
            <person name="Beiko R.G."/>
            <person name="Rosenstiel P."/>
            <person name="Hippler M."/>
            <person name="Laroche J."/>
        </authorList>
    </citation>
    <scope>NUCLEOTIDE SEQUENCE [LARGE SCALE GENOMIC DNA]</scope>
    <source>
        <strain evidence="3 4">CCMP1005</strain>
    </source>
</reference>
<dbReference type="InterPro" id="IPR024624">
    <property type="entry name" value="Pyridox_Oxase_Alr4036_FMN-bd"/>
</dbReference>
<dbReference type="InterPro" id="IPR012349">
    <property type="entry name" value="Split_barrel_FMN-bd"/>
</dbReference>
<proteinExistence type="predicted"/>
<organism evidence="3 4">
    <name type="scientific">Thalassiosira oceanica</name>
    <name type="common">Marine diatom</name>
    <dbReference type="NCBI Taxonomy" id="159749"/>
    <lineage>
        <taxon>Eukaryota</taxon>
        <taxon>Sar</taxon>
        <taxon>Stramenopiles</taxon>
        <taxon>Ochrophyta</taxon>
        <taxon>Bacillariophyta</taxon>
        <taxon>Coscinodiscophyceae</taxon>
        <taxon>Thalassiosirophycidae</taxon>
        <taxon>Thalassiosirales</taxon>
        <taxon>Thalassiosiraceae</taxon>
        <taxon>Thalassiosira</taxon>
    </lineage>
</organism>
<dbReference type="GO" id="GO:0010181">
    <property type="term" value="F:FMN binding"/>
    <property type="evidence" value="ECO:0007669"/>
    <property type="project" value="InterPro"/>
</dbReference>
<protein>
    <recommendedName>
        <fullName evidence="2">Pyridoxamine 5'-phosphate oxidase Alr4036 family FMN-binding domain-containing protein</fullName>
    </recommendedName>
</protein>
<feature type="region of interest" description="Disordered" evidence="1">
    <location>
        <begin position="58"/>
        <end position="79"/>
    </location>
</feature>
<sequence length="335" mass="37324">MSLLVLGRIASKPSPFTNTIPTAFASSHPHPNKQGHCVSRVSRCSHCAVRTSTARAMSSSEGLSEIGDPNAGNLGADTDADLPSWKERIDASIARSRKVRGSNYVQISTVDRERMEPRCRTVVFRGFLRSVPDRAVDGVMGRVGSSDGDAPSGDYGDCVMKMITDRRSNKVTELSQFHRMASDDDLRGNDTAEMVWWFPKSSEQYRIRGRLQFVGGEGPLHSLDDKDGADGETSRYLVSERKQQWGNLSDPAREQFYWENPGVPYTLASENGVPAGGRDEEGRVLPAPDTFLLMLLYPTKIDYLRLGDNFRQVDEWSDYGPSSVRSRWRSIRVNP</sequence>
<dbReference type="OMA" id="CVMKMIT"/>
<dbReference type="Pfam" id="PF12766">
    <property type="entry name" value="Pyridox_oxase_2"/>
    <property type="match status" value="1"/>
</dbReference>
<dbReference type="AlphaFoldDB" id="K0TJ08"/>
<keyword evidence="4" id="KW-1185">Reference proteome</keyword>